<gene>
    <name evidence="8" type="ORF">CAP_7448</name>
</gene>
<dbReference type="EMBL" id="ASRX01000066">
    <property type="protein sequence ID" value="EYF02108.1"/>
    <property type="molecule type" value="Genomic_DNA"/>
</dbReference>
<feature type="region of interest" description="Disordered" evidence="6">
    <location>
        <begin position="1"/>
        <end position="21"/>
    </location>
</feature>
<feature type="transmembrane region" description="Helical" evidence="7">
    <location>
        <begin position="53"/>
        <end position="77"/>
    </location>
</feature>
<protein>
    <submittedName>
        <fullName evidence="8">Uncharacterized protein</fullName>
    </submittedName>
</protein>
<comment type="subcellular location">
    <subcellularLocation>
        <location evidence="1">Cell membrane</location>
        <topology evidence="1">Multi-pass membrane protein</topology>
    </subcellularLocation>
</comment>
<evidence type="ECO:0000256" key="1">
    <source>
        <dbReference type="ARBA" id="ARBA00004651"/>
    </source>
</evidence>
<keyword evidence="4 7" id="KW-1133">Transmembrane helix</keyword>
<keyword evidence="3 7" id="KW-0812">Transmembrane</keyword>
<evidence type="ECO:0000256" key="3">
    <source>
        <dbReference type="ARBA" id="ARBA00022692"/>
    </source>
</evidence>
<evidence type="ECO:0000256" key="6">
    <source>
        <dbReference type="SAM" id="MobiDB-lite"/>
    </source>
</evidence>
<feature type="transmembrane region" description="Helical" evidence="7">
    <location>
        <begin position="229"/>
        <end position="251"/>
    </location>
</feature>
<sequence>MSDAPDPGSLGGTRPDAAPPPARSSLLKRALRWLGPIILVIVILRIPDRGEMLRALAAAAPLPILFAVLLNAANVYLKVVRWQALLRTRGIRYPTGRAFSAFLSSVYVGMLTPGRVGDVLRIQYLRHDLGVSYAEGLASIVMDRLCDLYVLAAFVAFGVVRYSPVIVGELAYVTWGGVAAIVIAPVFLLVPGLAEKLLRGIYDRLTRGKAEGGLDRFLVAVRANIGRPLLVTIPLTTLAFVVNYVQGWIIGQAMGIDLGLTDATCLLAIASLLGLLPISVSGVGVRELFFSLVFPLLGRSPGAGVSFGLLVFAVIYVVNIAAGFVSWQLAPPPTGSDSDAPQRLA</sequence>
<dbReference type="STRING" id="1192034.CAP_7448"/>
<evidence type="ECO:0000313" key="8">
    <source>
        <dbReference type="EMBL" id="EYF02108.1"/>
    </source>
</evidence>
<reference evidence="8 9" key="1">
    <citation type="submission" date="2013-05" db="EMBL/GenBank/DDBJ databases">
        <title>Genome assembly of Chondromyces apiculatus DSM 436.</title>
        <authorList>
            <person name="Sharma G."/>
            <person name="Khatri I."/>
            <person name="Kaur C."/>
            <person name="Mayilraj S."/>
            <person name="Subramanian S."/>
        </authorList>
    </citation>
    <scope>NUCLEOTIDE SEQUENCE [LARGE SCALE GENOMIC DNA]</scope>
    <source>
        <strain evidence="8 9">DSM 436</strain>
    </source>
</reference>
<dbReference type="AlphaFoldDB" id="A0A017SYU4"/>
<dbReference type="Pfam" id="PF03706">
    <property type="entry name" value="LPG_synthase_TM"/>
    <property type="match status" value="1"/>
</dbReference>
<keyword evidence="2" id="KW-1003">Cell membrane</keyword>
<feature type="transmembrane region" description="Helical" evidence="7">
    <location>
        <begin position="136"/>
        <end position="160"/>
    </location>
</feature>
<feature type="transmembrane region" description="Helical" evidence="7">
    <location>
        <begin position="305"/>
        <end position="327"/>
    </location>
</feature>
<comment type="caution">
    <text evidence="8">The sequence shown here is derived from an EMBL/GenBank/DDBJ whole genome shotgun (WGS) entry which is preliminary data.</text>
</comment>
<dbReference type="RefSeq" id="WP_081865514.1">
    <property type="nucleotide sequence ID" value="NZ_ASRX01000066.1"/>
</dbReference>
<evidence type="ECO:0000313" key="9">
    <source>
        <dbReference type="Proteomes" id="UP000019678"/>
    </source>
</evidence>
<evidence type="ECO:0000256" key="5">
    <source>
        <dbReference type="ARBA" id="ARBA00023136"/>
    </source>
</evidence>
<keyword evidence="5 7" id="KW-0472">Membrane</keyword>
<evidence type="ECO:0000256" key="2">
    <source>
        <dbReference type="ARBA" id="ARBA00022475"/>
    </source>
</evidence>
<dbReference type="GO" id="GO:0005886">
    <property type="term" value="C:plasma membrane"/>
    <property type="evidence" value="ECO:0007669"/>
    <property type="project" value="UniProtKB-SubCell"/>
</dbReference>
<accession>A0A017SYU4</accession>
<dbReference type="PANTHER" id="PTHR40277">
    <property type="entry name" value="BLL5419 PROTEIN"/>
    <property type="match status" value="1"/>
</dbReference>
<name>A0A017SYU4_9BACT</name>
<dbReference type="eggNOG" id="COG0392">
    <property type="taxonomic scope" value="Bacteria"/>
</dbReference>
<proteinExistence type="predicted"/>
<organism evidence="8 9">
    <name type="scientific">Chondromyces apiculatus DSM 436</name>
    <dbReference type="NCBI Taxonomy" id="1192034"/>
    <lineage>
        <taxon>Bacteria</taxon>
        <taxon>Pseudomonadati</taxon>
        <taxon>Myxococcota</taxon>
        <taxon>Polyangia</taxon>
        <taxon>Polyangiales</taxon>
        <taxon>Polyangiaceae</taxon>
        <taxon>Chondromyces</taxon>
    </lineage>
</organism>
<feature type="transmembrane region" description="Helical" evidence="7">
    <location>
        <begin position="263"/>
        <end position="285"/>
    </location>
</feature>
<keyword evidence="9" id="KW-1185">Reference proteome</keyword>
<dbReference type="PANTHER" id="PTHR40277:SF1">
    <property type="entry name" value="BLL5419 PROTEIN"/>
    <property type="match status" value="1"/>
</dbReference>
<dbReference type="Proteomes" id="UP000019678">
    <property type="component" value="Unassembled WGS sequence"/>
</dbReference>
<dbReference type="InterPro" id="IPR022791">
    <property type="entry name" value="L-PG_synthase/AglD"/>
</dbReference>
<feature type="transmembrane region" description="Helical" evidence="7">
    <location>
        <begin position="172"/>
        <end position="194"/>
    </location>
</feature>
<evidence type="ECO:0000256" key="4">
    <source>
        <dbReference type="ARBA" id="ARBA00022989"/>
    </source>
</evidence>
<dbReference type="NCBIfam" id="TIGR00374">
    <property type="entry name" value="flippase-like domain"/>
    <property type="match status" value="1"/>
</dbReference>
<evidence type="ECO:0000256" key="7">
    <source>
        <dbReference type="SAM" id="Phobius"/>
    </source>
</evidence>